<evidence type="ECO:0000313" key="1">
    <source>
        <dbReference type="EMBL" id="KAI8441261.1"/>
    </source>
</evidence>
<protein>
    <submittedName>
        <fullName evidence="1">Uncharacterized protein</fullName>
    </submittedName>
</protein>
<proteinExistence type="predicted"/>
<name>A0ACC0KYJ6_CHOFU</name>
<reference evidence="1 2" key="1">
    <citation type="journal article" date="2022" name="Genome Biol. Evol.">
        <title>The Spruce Budworm Genome: Reconstructing the Evolutionary History of Antifreeze Proteins.</title>
        <authorList>
            <person name="Beliveau C."/>
            <person name="Gagne P."/>
            <person name="Picq S."/>
            <person name="Vernygora O."/>
            <person name="Keeling C.I."/>
            <person name="Pinkney K."/>
            <person name="Doucet D."/>
            <person name="Wen F."/>
            <person name="Johnston J.S."/>
            <person name="Maaroufi H."/>
            <person name="Boyle B."/>
            <person name="Laroche J."/>
            <person name="Dewar K."/>
            <person name="Juretic N."/>
            <person name="Blackburn G."/>
            <person name="Nisole A."/>
            <person name="Brunet B."/>
            <person name="Brandao M."/>
            <person name="Lumley L."/>
            <person name="Duan J."/>
            <person name="Quan G."/>
            <person name="Lucarotti C.J."/>
            <person name="Roe A.D."/>
            <person name="Sperling F.A.H."/>
            <person name="Levesque R.C."/>
            <person name="Cusson M."/>
        </authorList>
    </citation>
    <scope>NUCLEOTIDE SEQUENCE [LARGE SCALE GENOMIC DNA]</scope>
    <source>
        <strain evidence="1">Glfc:IPQL:Cfum</strain>
    </source>
</reference>
<feature type="non-terminal residue" evidence="1">
    <location>
        <position position="1"/>
    </location>
</feature>
<sequence length="202" mass="23215">SAALLFCTIFCSCLLPSASGSLEESCDNRTYGYYADVDNDCQLFHEVLVCTRPRDAINCEDSPMYYDLNMEIGKETNDTKSETDDKENANAENINKETTENKEPSKERVKVQRRKPSKKQNLIVESLLREVVKDEIDNFKHKNLEMAEIDPVMEIEPKIEGVDEGIPVIVTEEDENSRLFSERSLKRNRKLKRGLLRFKADV</sequence>
<gene>
    <name evidence="1" type="ORF">MSG28_014902</name>
</gene>
<evidence type="ECO:0000313" key="2">
    <source>
        <dbReference type="Proteomes" id="UP001064048"/>
    </source>
</evidence>
<accession>A0ACC0KYJ6</accession>
<organism evidence="1 2">
    <name type="scientific">Choristoneura fumiferana</name>
    <name type="common">Spruce budworm moth</name>
    <name type="synonym">Archips fumiferana</name>
    <dbReference type="NCBI Taxonomy" id="7141"/>
    <lineage>
        <taxon>Eukaryota</taxon>
        <taxon>Metazoa</taxon>
        <taxon>Ecdysozoa</taxon>
        <taxon>Arthropoda</taxon>
        <taxon>Hexapoda</taxon>
        <taxon>Insecta</taxon>
        <taxon>Pterygota</taxon>
        <taxon>Neoptera</taxon>
        <taxon>Endopterygota</taxon>
        <taxon>Lepidoptera</taxon>
        <taxon>Glossata</taxon>
        <taxon>Ditrysia</taxon>
        <taxon>Tortricoidea</taxon>
        <taxon>Tortricidae</taxon>
        <taxon>Tortricinae</taxon>
        <taxon>Choristoneura</taxon>
    </lineage>
</organism>
<keyword evidence="2" id="KW-1185">Reference proteome</keyword>
<comment type="caution">
    <text evidence="1">The sequence shown here is derived from an EMBL/GenBank/DDBJ whole genome shotgun (WGS) entry which is preliminary data.</text>
</comment>
<dbReference type="EMBL" id="CM046127">
    <property type="protein sequence ID" value="KAI8441261.1"/>
    <property type="molecule type" value="Genomic_DNA"/>
</dbReference>
<dbReference type="Proteomes" id="UP001064048">
    <property type="component" value="Chromosome 27"/>
</dbReference>